<dbReference type="InterPro" id="IPR041657">
    <property type="entry name" value="HTH_17"/>
</dbReference>
<comment type="caution">
    <text evidence="2">The sequence shown here is derived from an EMBL/GenBank/DDBJ whole genome shotgun (WGS) entry which is preliminary data.</text>
</comment>
<dbReference type="EMBL" id="JACIJO010000002">
    <property type="protein sequence ID" value="MBB6327109.1"/>
    <property type="molecule type" value="Genomic_DNA"/>
</dbReference>
<name>A0A841MNL2_9BACT</name>
<evidence type="ECO:0000313" key="2">
    <source>
        <dbReference type="EMBL" id="MBB6327109.1"/>
    </source>
</evidence>
<evidence type="ECO:0000259" key="1">
    <source>
        <dbReference type="Pfam" id="PF12728"/>
    </source>
</evidence>
<dbReference type="Proteomes" id="UP000588604">
    <property type="component" value="Unassembled WGS sequence"/>
</dbReference>
<dbReference type="RefSeq" id="WP_184495755.1">
    <property type="nucleotide sequence ID" value="NZ_JACIJO010000002.1"/>
</dbReference>
<evidence type="ECO:0000313" key="3">
    <source>
        <dbReference type="Proteomes" id="UP000588604"/>
    </source>
</evidence>
<keyword evidence="3" id="KW-1185">Reference proteome</keyword>
<organism evidence="2 3">
    <name type="scientific">Algoriphagus iocasae</name>
    <dbReference type="NCBI Taxonomy" id="1836499"/>
    <lineage>
        <taxon>Bacteria</taxon>
        <taxon>Pseudomonadati</taxon>
        <taxon>Bacteroidota</taxon>
        <taxon>Cytophagia</taxon>
        <taxon>Cytophagales</taxon>
        <taxon>Cyclobacteriaceae</taxon>
        <taxon>Algoriphagus</taxon>
    </lineage>
</organism>
<proteinExistence type="predicted"/>
<feature type="domain" description="Helix-turn-helix" evidence="1">
    <location>
        <begin position="20"/>
        <end position="61"/>
    </location>
</feature>
<dbReference type="AlphaFoldDB" id="A0A841MNL2"/>
<gene>
    <name evidence="2" type="ORF">FHS59_002737</name>
</gene>
<reference evidence="2 3" key="1">
    <citation type="submission" date="2020-08" db="EMBL/GenBank/DDBJ databases">
        <title>Genomic Encyclopedia of Type Strains, Phase IV (KMG-IV): sequencing the most valuable type-strain genomes for metagenomic binning, comparative biology and taxonomic classification.</title>
        <authorList>
            <person name="Goeker M."/>
        </authorList>
    </citation>
    <scope>NUCLEOTIDE SEQUENCE [LARGE SCALE GENOMIC DNA]</scope>
    <source>
        <strain evidence="2 3">DSM 102044</strain>
    </source>
</reference>
<sequence length="67" mass="7367">MRTSEKPLQKGNTLKGMKALAELLGCSLPTAHKLKASGKIPYYQHNRLIIFDRAEVLKALEMGGQNG</sequence>
<protein>
    <submittedName>
        <fullName evidence="2">Excisionase family DNA binding protein</fullName>
    </submittedName>
</protein>
<dbReference type="Pfam" id="PF12728">
    <property type="entry name" value="HTH_17"/>
    <property type="match status" value="1"/>
</dbReference>
<accession>A0A841MNL2</accession>